<sequence>MSAGNDRGFIDHLQDKEGFHKLRGRKRKGHPSNIKRVIELVTCKGCKIVNGEIYIKSNYPVYDEKTDEVYRP</sequence>
<evidence type="ECO:0000313" key="1">
    <source>
        <dbReference type="EMBL" id="GAI65786.1"/>
    </source>
</evidence>
<gene>
    <name evidence="1" type="ORF">S12H4_08548</name>
</gene>
<proteinExistence type="predicted"/>
<comment type="caution">
    <text evidence="1">The sequence shown here is derived from an EMBL/GenBank/DDBJ whole genome shotgun (WGS) entry which is preliminary data.</text>
</comment>
<name>X1RFK7_9ZZZZ</name>
<dbReference type="EMBL" id="BARW01003317">
    <property type="protein sequence ID" value="GAI65786.1"/>
    <property type="molecule type" value="Genomic_DNA"/>
</dbReference>
<dbReference type="AlphaFoldDB" id="X1RFK7"/>
<reference evidence="1" key="1">
    <citation type="journal article" date="2014" name="Front. Microbiol.">
        <title>High frequency of phylogenetically diverse reductive dehalogenase-homologous genes in deep subseafloor sedimentary metagenomes.</title>
        <authorList>
            <person name="Kawai M."/>
            <person name="Futagami T."/>
            <person name="Toyoda A."/>
            <person name="Takaki Y."/>
            <person name="Nishi S."/>
            <person name="Hori S."/>
            <person name="Arai W."/>
            <person name="Tsubouchi T."/>
            <person name="Morono Y."/>
            <person name="Uchiyama I."/>
            <person name="Ito T."/>
            <person name="Fujiyama A."/>
            <person name="Inagaki F."/>
            <person name="Takami H."/>
        </authorList>
    </citation>
    <scope>NUCLEOTIDE SEQUENCE</scope>
    <source>
        <strain evidence="1">Expedition CK06-06</strain>
    </source>
</reference>
<accession>X1RFK7</accession>
<organism evidence="1">
    <name type="scientific">marine sediment metagenome</name>
    <dbReference type="NCBI Taxonomy" id="412755"/>
    <lineage>
        <taxon>unclassified sequences</taxon>
        <taxon>metagenomes</taxon>
        <taxon>ecological metagenomes</taxon>
    </lineage>
</organism>
<protein>
    <submittedName>
        <fullName evidence="1">Uncharacterized protein</fullName>
    </submittedName>
</protein>